<dbReference type="InterPro" id="IPR044861">
    <property type="entry name" value="IPNS-like_FE2OG_OXY"/>
</dbReference>
<evidence type="ECO:0000259" key="4">
    <source>
        <dbReference type="Pfam" id="PF14226"/>
    </source>
</evidence>
<feature type="domain" description="Isopenicillin N synthase-like Fe(2+) 2OG dioxygenase" evidence="3">
    <location>
        <begin position="274"/>
        <end position="354"/>
    </location>
</feature>
<dbReference type="InterPro" id="IPR050231">
    <property type="entry name" value="Iron_ascorbate_oxido_reductase"/>
</dbReference>
<evidence type="ECO:0000256" key="2">
    <source>
        <dbReference type="SAM" id="MobiDB-lite"/>
    </source>
</evidence>
<dbReference type="EMBL" id="LFJN01000024">
    <property type="protein sequence ID" value="KPI37496.1"/>
    <property type="molecule type" value="Genomic_DNA"/>
</dbReference>
<organism evidence="5 6">
    <name type="scientific">Cyphellophora attinorum</name>
    <dbReference type="NCBI Taxonomy" id="1664694"/>
    <lineage>
        <taxon>Eukaryota</taxon>
        <taxon>Fungi</taxon>
        <taxon>Dikarya</taxon>
        <taxon>Ascomycota</taxon>
        <taxon>Pezizomycotina</taxon>
        <taxon>Eurotiomycetes</taxon>
        <taxon>Chaetothyriomycetidae</taxon>
        <taxon>Chaetothyriales</taxon>
        <taxon>Cyphellophoraceae</taxon>
        <taxon>Cyphellophora</taxon>
    </lineage>
</organism>
<name>A0A0N1NXK3_9EURO</name>
<dbReference type="SUPFAM" id="SSF51197">
    <property type="entry name" value="Clavaminate synthase-like"/>
    <property type="match status" value="1"/>
</dbReference>
<evidence type="ECO:0008006" key="7">
    <source>
        <dbReference type="Google" id="ProtNLM"/>
    </source>
</evidence>
<keyword evidence="6" id="KW-1185">Reference proteome</keyword>
<dbReference type="Pfam" id="PF14226">
    <property type="entry name" value="DIOX_N"/>
    <property type="match status" value="1"/>
</dbReference>
<feature type="region of interest" description="Disordered" evidence="2">
    <location>
        <begin position="233"/>
        <end position="257"/>
    </location>
</feature>
<dbReference type="Gene3D" id="2.60.120.330">
    <property type="entry name" value="B-lactam Antibiotic, Isopenicillin N Synthase, Chain"/>
    <property type="match status" value="1"/>
</dbReference>
<dbReference type="InterPro" id="IPR026992">
    <property type="entry name" value="DIOX_N"/>
</dbReference>
<evidence type="ECO:0000313" key="6">
    <source>
        <dbReference type="Proteomes" id="UP000038010"/>
    </source>
</evidence>
<comment type="caution">
    <text evidence="5">The sequence shown here is derived from an EMBL/GenBank/DDBJ whole genome shotgun (WGS) entry which is preliminary data.</text>
</comment>
<evidence type="ECO:0000256" key="1">
    <source>
        <dbReference type="ARBA" id="ARBA00008056"/>
    </source>
</evidence>
<reference evidence="5 6" key="1">
    <citation type="submission" date="2015-06" db="EMBL/GenBank/DDBJ databases">
        <title>Draft genome of the ant-associated black yeast Phialophora attae CBS 131958.</title>
        <authorList>
            <person name="Moreno L.F."/>
            <person name="Stielow B.J."/>
            <person name="de Hoog S."/>
            <person name="Vicente V.A."/>
            <person name="Weiss V.A."/>
            <person name="de Vries M."/>
            <person name="Cruz L.M."/>
            <person name="Souza E.M."/>
        </authorList>
    </citation>
    <scope>NUCLEOTIDE SEQUENCE [LARGE SCALE GENOMIC DNA]</scope>
    <source>
        <strain evidence="5 6">CBS 131958</strain>
    </source>
</reference>
<feature type="domain" description="Non-haem dioxygenase N-terminal" evidence="4">
    <location>
        <begin position="28"/>
        <end position="170"/>
    </location>
</feature>
<gene>
    <name evidence="5" type="ORF">AB675_10268</name>
</gene>
<dbReference type="Pfam" id="PF03171">
    <property type="entry name" value="2OG-FeII_Oxy"/>
    <property type="match status" value="1"/>
</dbReference>
<dbReference type="GeneID" id="28730907"/>
<dbReference type="Proteomes" id="UP000038010">
    <property type="component" value="Unassembled WGS sequence"/>
</dbReference>
<comment type="similarity">
    <text evidence="1">Belongs to the iron/ascorbate-dependent oxidoreductase family.</text>
</comment>
<evidence type="ECO:0000259" key="3">
    <source>
        <dbReference type="Pfam" id="PF03171"/>
    </source>
</evidence>
<evidence type="ECO:0000313" key="5">
    <source>
        <dbReference type="EMBL" id="KPI37496.1"/>
    </source>
</evidence>
<feature type="compositionally biased region" description="Low complexity" evidence="2">
    <location>
        <begin position="239"/>
        <end position="250"/>
    </location>
</feature>
<accession>A0A0N1NXK3</accession>
<dbReference type="RefSeq" id="XP_017997459.1">
    <property type="nucleotide sequence ID" value="XM_018139027.1"/>
</dbReference>
<dbReference type="VEuPathDB" id="FungiDB:AB675_10268"/>
<dbReference type="AlphaFoldDB" id="A0A0N1NXK3"/>
<dbReference type="PANTHER" id="PTHR47990">
    <property type="entry name" value="2-OXOGLUTARATE (2OG) AND FE(II)-DEPENDENT OXYGENASE SUPERFAMILY PROTEIN-RELATED"/>
    <property type="match status" value="1"/>
</dbReference>
<sequence length="432" mass="46742">MILPVPSNLPPTLDAATNHTPTSVIPAIPLAEFSSPTHSTDQRTQLLASLRAALLDTGFLYLTDLDHHLPPSLIYRLVALLPRIFLDLTLEEKATAALINTPHFLGYSSFGTETTAGGKDWREQIELSGDDFLDAGLRVVNGNGNLKAGTHDREKQPLYARLRGPNQYPDFDGRDEMKAVVGEYINAAQNIAAEFLALVNEALGLEPGVLEGFARGGQDRLKLVHYRIGDDESASTHENGLAGSNGSANGTLANGSSVATTTNGGAITPSEKYIQGVGPHKDSSGWLTFLLQASPSTRGLQALSKSGACLVVNMGQAFEAATNGVCKATTHRVLLPASGDGKSQGSRYSVPFFMGVRPSLTKGELKGLWEHFDEKRWGTRESEEGMRVDSPFLRGEGYGCWGEAQLRTKIRSHRDVGKRWYGDVYEKYVEEG</sequence>
<dbReference type="OrthoDB" id="294295at2759"/>
<proteinExistence type="inferred from homology"/>
<protein>
    <recommendedName>
        <fullName evidence="7">Fe2OG dioxygenase domain-containing protein</fullName>
    </recommendedName>
</protein>
<dbReference type="InterPro" id="IPR027443">
    <property type="entry name" value="IPNS-like_sf"/>
</dbReference>
<dbReference type="STRING" id="1664694.A0A0N1NXK3"/>